<feature type="region of interest" description="Disordered" evidence="1">
    <location>
        <begin position="159"/>
        <end position="267"/>
    </location>
</feature>
<protein>
    <submittedName>
        <fullName evidence="2">Uncharacterized protein</fullName>
    </submittedName>
</protein>
<dbReference type="Proteomes" id="UP001202827">
    <property type="component" value="Unassembled WGS sequence"/>
</dbReference>
<feature type="compositionally biased region" description="Basic and acidic residues" evidence="1">
    <location>
        <begin position="205"/>
        <end position="216"/>
    </location>
</feature>
<keyword evidence="3" id="KW-1185">Reference proteome</keyword>
<evidence type="ECO:0000313" key="3">
    <source>
        <dbReference type="Proteomes" id="UP001202827"/>
    </source>
</evidence>
<organism evidence="2 3">
    <name type="scientific">Neorhizobium turbinariae</name>
    <dbReference type="NCBI Taxonomy" id="2937795"/>
    <lineage>
        <taxon>Bacteria</taxon>
        <taxon>Pseudomonadati</taxon>
        <taxon>Pseudomonadota</taxon>
        <taxon>Alphaproteobacteria</taxon>
        <taxon>Hyphomicrobiales</taxon>
        <taxon>Rhizobiaceae</taxon>
        <taxon>Rhizobium/Agrobacterium group</taxon>
        <taxon>Neorhizobium</taxon>
    </lineage>
</organism>
<dbReference type="EMBL" id="JALPRY010000034">
    <property type="protein sequence ID" value="MCK8782615.1"/>
    <property type="molecule type" value="Genomic_DNA"/>
</dbReference>
<reference evidence="2 3" key="1">
    <citation type="submission" date="2022-04" db="EMBL/GenBank/DDBJ databases">
        <title>Rhizobium coralii sp. nov., isolated from coral Turbinaria peltata.</title>
        <authorList>
            <person name="Sun H."/>
        </authorList>
    </citation>
    <scope>NUCLEOTIDE SEQUENCE [LARGE SCALE GENOMIC DNA]</scope>
    <source>
        <strain evidence="2 3">NTR19</strain>
    </source>
</reference>
<proteinExistence type="predicted"/>
<comment type="caution">
    <text evidence="2">The sequence shown here is derived from an EMBL/GenBank/DDBJ whole genome shotgun (WGS) entry which is preliminary data.</text>
</comment>
<evidence type="ECO:0000313" key="2">
    <source>
        <dbReference type="EMBL" id="MCK8782615.1"/>
    </source>
</evidence>
<evidence type="ECO:0000256" key="1">
    <source>
        <dbReference type="SAM" id="MobiDB-lite"/>
    </source>
</evidence>
<accession>A0ABT0IXN2</accession>
<gene>
    <name evidence="2" type="ORF">M0654_21845</name>
</gene>
<name>A0ABT0IXN2_9HYPH</name>
<dbReference type="RefSeq" id="WP_248684907.1">
    <property type="nucleotide sequence ID" value="NZ_JALPRY010000034.1"/>
</dbReference>
<sequence>MQINNEVLQLTEEDERAFDITLFNHPIGRNGLIFMGIPYFDERLQQFINKNKKGRADIRVNPWDLGKIKARTLDGMGFYSLTCPIPGFDGVSVTHWRIAQQWLTERFSLDEQKDHANVMRALKATMYKVEVAEERNDIASHQHTADDLLRIHRSIKGHLYQPKAQQDYGDTVPEEPSTTEPEESPPVSPRSRKDILGPSANAPSDPDRFEKARKEAGLQAVSPQVTRPKAAAPKRSQHTDVSDGGQQRSSGARRKRLFNPDYKSEDK</sequence>